<dbReference type="PANTHER" id="PTHR35685">
    <property type="entry name" value="825-OAK-RELATED-RELATED"/>
    <property type="match status" value="1"/>
</dbReference>
<dbReference type="EnsemblMetazoa" id="SCAU004238-RA">
    <property type="protein sequence ID" value="SCAU004238-PA"/>
    <property type="gene ID" value="SCAU004238"/>
</dbReference>
<feature type="chain" id="PRO_5009325889" description="Cuticle protein 16.5-like" evidence="1">
    <location>
        <begin position="18"/>
        <end position="131"/>
    </location>
</feature>
<evidence type="ECO:0000313" key="2">
    <source>
        <dbReference type="EnsemblMetazoa" id="SCAU004238-PA"/>
    </source>
</evidence>
<evidence type="ECO:0000313" key="3">
    <source>
        <dbReference type="Proteomes" id="UP000095300"/>
    </source>
</evidence>
<proteinExistence type="predicted"/>
<dbReference type="KEGG" id="scac:106088131"/>
<feature type="signal peptide" evidence="1">
    <location>
        <begin position="1"/>
        <end position="17"/>
    </location>
</feature>
<dbReference type="VEuPathDB" id="VectorBase:SCAU004238"/>
<protein>
    <recommendedName>
        <fullName evidence="4">Cuticle protein 16.5-like</fullName>
    </recommendedName>
</protein>
<reference evidence="2" key="1">
    <citation type="submission" date="2020-05" db="UniProtKB">
        <authorList>
            <consortium name="EnsemblMetazoa"/>
        </authorList>
    </citation>
    <scope>IDENTIFICATION</scope>
    <source>
        <strain evidence="2">USDA</strain>
    </source>
</reference>
<accession>A0A1I8P2F4</accession>
<dbReference type="AlphaFoldDB" id="A0A1I8P2F4"/>
<sequence length="131" mass="12797">MYKFAVVIFAVIASAAAKPGLIGAPLAYTAPAAVVAAAPAPFVTATSSQVVARNYNGIATAPIIAAPVVAKTIAPVATAFAAPVVAKTFAAPVAAAYAAPAVATTSFAYGAPLAYSSPLTYAAAAPAPYVW</sequence>
<evidence type="ECO:0000256" key="1">
    <source>
        <dbReference type="SAM" id="SignalP"/>
    </source>
</evidence>
<keyword evidence="1" id="KW-0732">Signal</keyword>
<keyword evidence="3" id="KW-1185">Reference proteome</keyword>
<dbReference type="PANTHER" id="PTHR35685:SF2">
    <property type="entry name" value="825-OAK-RELATED"/>
    <property type="match status" value="1"/>
</dbReference>
<name>A0A1I8P2F4_STOCA</name>
<dbReference type="Proteomes" id="UP000095300">
    <property type="component" value="Unassembled WGS sequence"/>
</dbReference>
<gene>
    <name evidence="2" type="primary">106088131</name>
</gene>
<organism evidence="2 3">
    <name type="scientific">Stomoxys calcitrans</name>
    <name type="common">Stable fly</name>
    <name type="synonym">Conops calcitrans</name>
    <dbReference type="NCBI Taxonomy" id="35570"/>
    <lineage>
        <taxon>Eukaryota</taxon>
        <taxon>Metazoa</taxon>
        <taxon>Ecdysozoa</taxon>
        <taxon>Arthropoda</taxon>
        <taxon>Hexapoda</taxon>
        <taxon>Insecta</taxon>
        <taxon>Pterygota</taxon>
        <taxon>Neoptera</taxon>
        <taxon>Endopterygota</taxon>
        <taxon>Diptera</taxon>
        <taxon>Brachycera</taxon>
        <taxon>Muscomorpha</taxon>
        <taxon>Muscoidea</taxon>
        <taxon>Muscidae</taxon>
        <taxon>Stomoxys</taxon>
    </lineage>
</organism>
<evidence type="ECO:0008006" key="4">
    <source>
        <dbReference type="Google" id="ProtNLM"/>
    </source>
</evidence>